<dbReference type="EMBL" id="ADMC01000028">
    <property type="protein sequence ID" value="EHP45663.1"/>
    <property type="molecule type" value="Genomic_DNA"/>
</dbReference>
<dbReference type="Pfam" id="PF07715">
    <property type="entry name" value="Plug"/>
    <property type="match status" value="1"/>
</dbReference>
<dbReference type="PATRIC" id="fig|742817.3.peg.2824"/>
<evidence type="ECO:0000313" key="14">
    <source>
        <dbReference type="Proteomes" id="UP000004892"/>
    </source>
</evidence>
<dbReference type="Proteomes" id="UP000004892">
    <property type="component" value="Unassembled WGS sequence"/>
</dbReference>
<evidence type="ECO:0000256" key="2">
    <source>
        <dbReference type="ARBA" id="ARBA00022448"/>
    </source>
</evidence>
<evidence type="ECO:0000256" key="1">
    <source>
        <dbReference type="ARBA" id="ARBA00004571"/>
    </source>
</evidence>
<feature type="domain" description="TonB-dependent receptor-like beta-barrel" evidence="11">
    <location>
        <begin position="291"/>
        <end position="712"/>
    </location>
</feature>
<dbReference type="PANTHER" id="PTHR30069">
    <property type="entry name" value="TONB-DEPENDENT OUTER MEMBRANE RECEPTOR"/>
    <property type="match status" value="1"/>
</dbReference>
<evidence type="ECO:0000256" key="4">
    <source>
        <dbReference type="ARBA" id="ARBA00022692"/>
    </source>
</evidence>
<evidence type="ECO:0000256" key="3">
    <source>
        <dbReference type="ARBA" id="ARBA00022452"/>
    </source>
</evidence>
<gene>
    <name evidence="13" type="ORF">HMPREF9449_02635</name>
</gene>
<dbReference type="GO" id="GO:0015344">
    <property type="term" value="F:siderophore uptake transmembrane transporter activity"/>
    <property type="evidence" value="ECO:0007669"/>
    <property type="project" value="TreeGrafter"/>
</dbReference>
<evidence type="ECO:0000259" key="11">
    <source>
        <dbReference type="Pfam" id="PF00593"/>
    </source>
</evidence>
<feature type="domain" description="TonB-dependent receptor plug" evidence="12">
    <location>
        <begin position="118"/>
        <end position="219"/>
    </location>
</feature>
<dbReference type="HOGENOM" id="CLU_012669_0_0_10"/>
<evidence type="ECO:0000313" key="13">
    <source>
        <dbReference type="EMBL" id="EHP45663.1"/>
    </source>
</evidence>
<dbReference type="InterPro" id="IPR036942">
    <property type="entry name" value="Beta-barrel_TonB_sf"/>
</dbReference>
<dbReference type="SUPFAM" id="SSF49464">
    <property type="entry name" value="Carboxypeptidase regulatory domain-like"/>
    <property type="match status" value="1"/>
</dbReference>
<evidence type="ECO:0000256" key="6">
    <source>
        <dbReference type="ARBA" id="ARBA00023077"/>
    </source>
</evidence>
<dbReference type="Pfam" id="PF13715">
    <property type="entry name" value="CarbopepD_reg_2"/>
    <property type="match status" value="1"/>
</dbReference>
<dbReference type="GeneID" id="98070169"/>
<dbReference type="InterPro" id="IPR000531">
    <property type="entry name" value="Beta-barrel_TonB"/>
</dbReference>
<keyword evidence="3" id="KW-1134">Transmembrane beta strand</keyword>
<evidence type="ECO:0000256" key="9">
    <source>
        <dbReference type="ARBA" id="ARBA00023237"/>
    </source>
</evidence>
<dbReference type="InterPro" id="IPR037066">
    <property type="entry name" value="Plug_dom_sf"/>
</dbReference>
<dbReference type="SUPFAM" id="SSF56935">
    <property type="entry name" value="Porins"/>
    <property type="match status" value="1"/>
</dbReference>
<proteinExistence type="inferred from homology"/>
<dbReference type="PANTHER" id="PTHR30069:SF29">
    <property type="entry name" value="HEMOGLOBIN AND HEMOGLOBIN-HAPTOGLOBIN-BINDING PROTEIN 1-RELATED"/>
    <property type="match status" value="1"/>
</dbReference>
<keyword evidence="6 10" id="KW-0798">TonB box</keyword>
<keyword evidence="9" id="KW-0998">Cell outer membrane</keyword>
<dbReference type="GO" id="GO:0044718">
    <property type="term" value="P:siderophore transmembrane transport"/>
    <property type="evidence" value="ECO:0007669"/>
    <property type="project" value="TreeGrafter"/>
</dbReference>
<protein>
    <submittedName>
        <fullName evidence="13">Uncharacterized protein</fullName>
    </submittedName>
</protein>
<comment type="subcellular location">
    <subcellularLocation>
        <location evidence="1">Cell outer membrane</location>
        <topology evidence="1">Multi-pass membrane protein</topology>
    </subcellularLocation>
</comment>
<keyword evidence="7 10" id="KW-0472">Membrane</keyword>
<keyword evidence="2" id="KW-0813">Transport</keyword>
<dbReference type="RefSeq" id="WP_009137779.1">
    <property type="nucleotide sequence ID" value="NZ_JH594597.1"/>
</dbReference>
<dbReference type="Pfam" id="PF00593">
    <property type="entry name" value="TonB_dep_Rec_b-barrel"/>
    <property type="match status" value="1"/>
</dbReference>
<keyword evidence="4" id="KW-0812">Transmembrane</keyword>
<evidence type="ECO:0000256" key="8">
    <source>
        <dbReference type="ARBA" id="ARBA00023170"/>
    </source>
</evidence>
<accession>H1DK49</accession>
<dbReference type="InterPro" id="IPR039426">
    <property type="entry name" value="TonB-dep_rcpt-like"/>
</dbReference>
<comment type="caution">
    <text evidence="13">The sequence shown here is derived from an EMBL/GenBank/DDBJ whole genome shotgun (WGS) entry which is preliminary data.</text>
</comment>
<evidence type="ECO:0000256" key="10">
    <source>
        <dbReference type="RuleBase" id="RU003357"/>
    </source>
</evidence>
<comment type="similarity">
    <text evidence="10">Belongs to the TonB-dependent receptor family.</text>
</comment>
<dbReference type="GO" id="GO:0009279">
    <property type="term" value="C:cell outer membrane"/>
    <property type="evidence" value="ECO:0007669"/>
    <property type="project" value="UniProtKB-SubCell"/>
</dbReference>
<dbReference type="eggNOG" id="COG4771">
    <property type="taxonomic scope" value="Bacteria"/>
</dbReference>
<name>H1DK49_9BACT</name>
<evidence type="ECO:0000256" key="7">
    <source>
        <dbReference type="ARBA" id="ARBA00023136"/>
    </source>
</evidence>
<keyword evidence="8" id="KW-0675">Receptor</keyword>
<keyword evidence="5" id="KW-0732">Signal</keyword>
<dbReference type="InterPro" id="IPR012910">
    <property type="entry name" value="Plug_dom"/>
</dbReference>
<evidence type="ECO:0000259" key="12">
    <source>
        <dbReference type="Pfam" id="PF07715"/>
    </source>
</evidence>
<dbReference type="Gene3D" id="2.170.130.10">
    <property type="entry name" value="TonB-dependent receptor, plug domain"/>
    <property type="match status" value="1"/>
</dbReference>
<dbReference type="InterPro" id="IPR008969">
    <property type="entry name" value="CarboxyPept-like_regulatory"/>
</dbReference>
<sequence length="757" mass="86873">MKFLCILFFCCIGRLAYTQQLEGRVWEENAGVKNVLPGANVYWVGSTVGATTDQEGQFRIEKRVGAKLVVSFIGYRSDTLTVRAEDNYVEVVLKSGQELDEVNVVKRGPGTIINTRSPLIEQVITGEELCRAACCNLGESFTTNASVDVSYADAVTGAKQIQLLGLNGKYVQMMTENMPNFRGVSALYGLSYIPGPWMSAISVSKGSGSVINGYEAIAGQISVDYKKPQDSEKLFVNLYGSDEGMVEFNMNTGIRLNDKWSTAILAHGDWMNQSHDGHRDGFLDMPRKTQYNLMNRWAYKTDTWFLQFGGKLLDEDRLGGQKGFRKNMRSKIGEGNLYGIGITSRRYEGFLKIGYLMPQYENTSMALLINYTDHTQDAYYGAREYDAGQRSLFVNYIYQSIFGNNPDQKFSTGFSFNYDRYKENFNDYVLRGMEFVRTDPVYWTREEKVGGAFFQYTGHFWTKLTLMAGLRYDYHNIAGSFVTPRFHISYAPDELTTLKFSAGQGSRWANVLAENSYLLASGRSVYVNNKLLVSHPEELKQLKMERAWNFGVLFNRKFILFDRILNISLDYYRTNFSRQVMADNETFPGKINFYNLQGKSYSNCYQAEVRYELIPRLDMLLAYRYNDARVTYVGENGERQLMRTPLQSRYKGLINFSYYTNMKKWQFDFTMQLNGSGRLPGERGNFESYQLMNAQVTKFFRKWSIYAGCENIGDFMQEHPIIAADAPWSQEFDASQIWGPIHGRKFYIGLRFAIDRE</sequence>
<reference evidence="13 14" key="1">
    <citation type="submission" date="2012-01" db="EMBL/GenBank/DDBJ databases">
        <title>The Genome Sequence of Odoribacter laneus YIT 12061.</title>
        <authorList>
            <consortium name="The Broad Institute Genome Sequencing Platform"/>
            <person name="Earl A."/>
            <person name="Ward D."/>
            <person name="Feldgarden M."/>
            <person name="Gevers D."/>
            <person name="Morotomi M."/>
            <person name="Young S.K."/>
            <person name="Zeng Q."/>
            <person name="Gargeya S."/>
            <person name="Fitzgerald M."/>
            <person name="Haas B."/>
            <person name="Abouelleil A."/>
            <person name="Alvarado L."/>
            <person name="Arachchi H.M."/>
            <person name="Berlin A."/>
            <person name="Chapman S.B."/>
            <person name="Gearin G."/>
            <person name="Goldberg J."/>
            <person name="Griggs A."/>
            <person name="Gujja S."/>
            <person name="Hansen M."/>
            <person name="Heiman D."/>
            <person name="Howarth C."/>
            <person name="Larimer J."/>
            <person name="Lui A."/>
            <person name="MacDonald P.J.P."/>
            <person name="McCowen C."/>
            <person name="Montmayeur A."/>
            <person name="Murphy C."/>
            <person name="Neiman D."/>
            <person name="Pearson M."/>
            <person name="Priest M."/>
            <person name="Roberts A."/>
            <person name="Saif S."/>
            <person name="Shea T."/>
            <person name="Sisk P."/>
            <person name="Stolte C."/>
            <person name="Sykes S."/>
            <person name="Wortman J."/>
            <person name="Nusbaum C."/>
            <person name="Birren B."/>
        </authorList>
    </citation>
    <scope>NUCLEOTIDE SEQUENCE [LARGE SCALE GENOMIC DNA]</scope>
    <source>
        <strain evidence="13 14">YIT 12061</strain>
    </source>
</reference>
<evidence type="ECO:0000256" key="5">
    <source>
        <dbReference type="ARBA" id="ARBA00022729"/>
    </source>
</evidence>
<dbReference type="AlphaFoldDB" id="H1DK49"/>
<keyword evidence="14" id="KW-1185">Reference proteome</keyword>
<organism evidence="13 14">
    <name type="scientific">Odoribacter laneus YIT 12061</name>
    <dbReference type="NCBI Taxonomy" id="742817"/>
    <lineage>
        <taxon>Bacteria</taxon>
        <taxon>Pseudomonadati</taxon>
        <taxon>Bacteroidota</taxon>
        <taxon>Bacteroidia</taxon>
        <taxon>Bacteroidales</taxon>
        <taxon>Odoribacteraceae</taxon>
        <taxon>Odoribacter</taxon>
    </lineage>
</organism>
<dbReference type="Gene3D" id="2.40.170.20">
    <property type="entry name" value="TonB-dependent receptor, beta-barrel domain"/>
    <property type="match status" value="1"/>
</dbReference>
<dbReference type="STRING" id="742817.HMPREF9449_02635"/>